<dbReference type="EMBL" id="WLYK01000005">
    <property type="protein sequence ID" value="MTD14938.1"/>
    <property type="molecule type" value="Genomic_DNA"/>
</dbReference>
<dbReference type="AlphaFoldDB" id="A0A7K1FLF9"/>
<dbReference type="RefSeq" id="WP_154768933.1">
    <property type="nucleotide sequence ID" value="NZ_WLYK01000005.1"/>
</dbReference>
<comment type="caution">
    <text evidence="1">The sequence shown here is derived from an EMBL/GenBank/DDBJ whole genome shotgun (WGS) entry which is preliminary data.</text>
</comment>
<dbReference type="Proteomes" id="UP000460221">
    <property type="component" value="Unassembled WGS sequence"/>
</dbReference>
<protein>
    <submittedName>
        <fullName evidence="1">Uncharacterized protein</fullName>
    </submittedName>
</protein>
<accession>A0A7K1FLF9</accession>
<proteinExistence type="predicted"/>
<reference evidence="1 2" key="1">
    <citation type="submission" date="2019-11" db="EMBL/GenBank/DDBJ databases">
        <authorList>
            <person name="Jiang L.-Q."/>
        </authorList>
    </citation>
    <scope>NUCLEOTIDE SEQUENCE [LARGE SCALE GENOMIC DNA]</scope>
    <source>
        <strain evidence="1 2">YIM 132087</strain>
    </source>
</reference>
<evidence type="ECO:0000313" key="1">
    <source>
        <dbReference type="EMBL" id="MTD14938.1"/>
    </source>
</evidence>
<name>A0A7K1FLF9_9ACTN</name>
<organism evidence="1 2">
    <name type="scientific">Nakamurella alba</name>
    <dbReference type="NCBI Taxonomy" id="2665158"/>
    <lineage>
        <taxon>Bacteria</taxon>
        <taxon>Bacillati</taxon>
        <taxon>Actinomycetota</taxon>
        <taxon>Actinomycetes</taxon>
        <taxon>Nakamurellales</taxon>
        <taxon>Nakamurellaceae</taxon>
        <taxon>Nakamurella</taxon>
    </lineage>
</organism>
<keyword evidence="2" id="KW-1185">Reference proteome</keyword>
<gene>
    <name evidence="1" type="ORF">GIS00_13415</name>
</gene>
<evidence type="ECO:0000313" key="2">
    <source>
        <dbReference type="Proteomes" id="UP000460221"/>
    </source>
</evidence>
<sequence>MTASGNGYTLSVTYPRIARAGLDVPFRVEVTAPEPFPSDQSITVRITREYLTIFESQGLHPETSAERGDATTVDWEFDPPADGAVFAVDYDTYIQPGSQRGEDGTVQLVVDGAVQTSVSFTTTLLP</sequence>